<dbReference type="RefSeq" id="WP_002598397.1">
    <property type="nucleotide sequence ID" value="NZ_JADPHC010000003.1"/>
</dbReference>
<evidence type="ECO:0000256" key="1">
    <source>
        <dbReference type="SAM" id="Phobius"/>
    </source>
</evidence>
<dbReference type="PATRIC" id="fig|999411.4.peg.1868"/>
<proteinExistence type="predicted"/>
<dbReference type="AlphaFoldDB" id="N9WEF8"/>
<dbReference type="HOGENOM" id="CLU_1400360_0_0_9"/>
<keyword evidence="1" id="KW-0812">Transmembrane</keyword>
<feature type="transmembrane region" description="Helical" evidence="1">
    <location>
        <begin position="21"/>
        <end position="45"/>
    </location>
</feature>
<gene>
    <name evidence="2" type="ORF">HMPREF1092_01903</name>
</gene>
<dbReference type="Proteomes" id="UP000013097">
    <property type="component" value="Unassembled WGS sequence"/>
</dbReference>
<reference evidence="2 3" key="1">
    <citation type="submission" date="2013-01" db="EMBL/GenBank/DDBJ databases">
        <title>The Genome Sequence of Clostridium colicanis 209318.</title>
        <authorList>
            <consortium name="The Broad Institute Genome Sequencing Platform"/>
            <person name="Earl A."/>
            <person name="Ward D."/>
            <person name="Feldgarden M."/>
            <person name="Gevers D."/>
            <person name="Courvalin P."/>
            <person name="Lambert T."/>
            <person name="Walker B."/>
            <person name="Young S.K."/>
            <person name="Zeng Q."/>
            <person name="Gargeya S."/>
            <person name="Fitzgerald M."/>
            <person name="Haas B."/>
            <person name="Abouelleil A."/>
            <person name="Alvarado L."/>
            <person name="Arachchi H.M."/>
            <person name="Berlin A.M."/>
            <person name="Chapman S.B."/>
            <person name="Dewar J."/>
            <person name="Goldberg J."/>
            <person name="Griggs A."/>
            <person name="Gujja S."/>
            <person name="Hansen M."/>
            <person name="Howarth C."/>
            <person name="Imamovic A."/>
            <person name="Larimer J."/>
            <person name="McCowan C."/>
            <person name="Murphy C."/>
            <person name="Neiman D."/>
            <person name="Pearson M."/>
            <person name="Priest M."/>
            <person name="Roberts A."/>
            <person name="Saif S."/>
            <person name="Shea T."/>
            <person name="Sisk P."/>
            <person name="Sykes S."/>
            <person name="Wortman J."/>
            <person name="Nusbaum C."/>
            <person name="Birren B."/>
        </authorList>
    </citation>
    <scope>NUCLEOTIDE SEQUENCE [LARGE SCALE GENOMIC DNA]</scope>
    <source>
        <strain evidence="2 3">209318</strain>
    </source>
</reference>
<dbReference type="EMBL" id="AGYT01000009">
    <property type="protein sequence ID" value="ENZ01195.1"/>
    <property type="molecule type" value="Genomic_DNA"/>
</dbReference>
<evidence type="ECO:0000313" key="3">
    <source>
        <dbReference type="Proteomes" id="UP000013097"/>
    </source>
</evidence>
<dbReference type="Gene3D" id="3.10.450.50">
    <property type="match status" value="1"/>
</dbReference>
<accession>N9WEF8</accession>
<keyword evidence="1" id="KW-0472">Membrane</keyword>
<comment type="caution">
    <text evidence="2">The sequence shown here is derived from an EMBL/GenBank/DDBJ whole genome shotgun (WGS) entry which is preliminary data.</text>
</comment>
<evidence type="ECO:0000313" key="2">
    <source>
        <dbReference type="EMBL" id="ENZ01195.1"/>
    </source>
</evidence>
<sequence length="194" mass="22102">MKKDTNEQKEIKKEKVRKEGSLNKITKISTIVVIVLAVIAGGTYICRSLFFSTPETTIRNFYASISNNQLERCITYTDIQDRLDAQVPNQEDREKIMQTFLKQFNIQERTIHINILNLTKVSGDNQTAVYDIKYKTDITYKNGSDYSDVQSDKIYLTKIKGKWKIVESNGMYSALAQIMNGVIEGQNSVLGGIK</sequence>
<protein>
    <submittedName>
        <fullName evidence="2">Uncharacterized protein</fullName>
    </submittedName>
</protein>
<organism evidence="2 3">
    <name type="scientific">Clostridium thermobutyricum</name>
    <dbReference type="NCBI Taxonomy" id="29372"/>
    <lineage>
        <taxon>Bacteria</taxon>
        <taxon>Bacillati</taxon>
        <taxon>Bacillota</taxon>
        <taxon>Clostridia</taxon>
        <taxon>Eubacteriales</taxon>
        <taxon>Clostridiaceae</taxon>
        <taxon>Clostridium</taxon>
    </lineage>
</organism>
<name>N9WEF8_9CLOT</name>
<keyword evidence="3" id="KW-1185">Reference proteome</keyword>
<keyword evidence="1" id="KW-1133">Transmembrane helix</keyword>